<reference evidence="2 3" key="1">
    <citation type="journal article" date="2018" name="PLoS Genet.">
        <title>Population sequencing reveals clonal diversity and ancestral inbreeding in the grapevine cultivar Chardonnay.</title>
        <authorList>
            <person name="Roach M.J."/>
            <person name="Johnson D.L."/>
            <person name="Bohlmann J."/>
            <person name="van Vuuren H.J."/>
            <person name="Jones S.J."/>
            <person name="Pretorius I.S."/>
            <person name="Schmidt S.A."/>
            <person name="Borneman A.R."/>
        </authorList>
    </citation>
    <scope>NUCLEOTIDE SEQUENCE [LARGE SCALE GENOMIC DNA]</scope>
    <source>
        <strain evidence="3">cv. Chardonnay</strain>
        <tissue evidence="2">Leaf</tissue>
    </source>
</reference>
<gene>
    <name evidence="2" type="ORF">CK203_063314</name>
</gene>
<sequence length="144" mass="16876">MLFHFSSPDCYVRFWSSWDISEPQLERRRIYREIFTLDKWTSMTAYNAKPGAPAGQSNPEIPHPEQPEEPQPVEILVDMEEHLPLQCPLQSLYLRYNIIWVFYRLLSIAIPIPSEAPSFTKPTIGEKRHPSRAFDLENLTIIFT</sequence>
<dbReference type="Proteomes" id="UP000288805">
    <property type="component" value="Unassembled WGS sequence"/>
</dbReference>
<comment type="caution">
    <text evidence="2">The sequence shown here is derived from an EMBL/GenBank/DDBJ whole genome shotgun (WGS) entry which is preliminary data.</text>
</comment>
<evidence type="ECO:0000313" key="2">
    <source>
        <dbReference type="EMBL" id="RVW67226.1"/>
    </source>
</evidence>
<evidence type="ECO:0000256" key="1">
    <source>
        <dbReference type="SAM" id="MobiDB-lite"/>
    </source>
</evidence>
<feature type="region of interest" description="Disordered" evidence="1">
    <location>
        <begin position="47"/>
        <end position="69"/>
    </location>
</feature>
<protein>
    <submittedName>
        <fullName evidence="2">Uncharacterized protein</fullName>
    </submittedName>
</protein>
<proteinExistence type="predicted"/>
<name>A0A438G4W8_VITVI</name>
<evidence type="ECO:0000313" key="3">
    <source>
        <dbReference type="Proteomes" id="UP000288805"/>
    </source>
</evidence>
<accession>A0A438G4W8</accession>
<dbReference type="EMBL" id="QGNW01000596">
    <property type="protein sequence ID" value="RVW67226.1"/>
    <property type="molecule type" value="Genomic_DNA"/>
</dbReference>
<organism evidence="2 3">
    <name type="scientific">Vitis vinifera</name>
    <name type="common">Grape</name>
    <dbReference type="NCBI Taxonomy" id="29760"/>
    <lineage>
        <taxon>Eukaryota</taxon>
        <taxon>Viridiplantae</taxon>
        <taxon>Streptophyta</taxon>
        <taxon>Embryophyta</taxon>
        <taxon>Tracheophyta</taxon>
        <taxon>Spermatophyta</taxon>
        <taxon>Magnoliopsida</taxon>
        <taxon>eudicotyledons</taxon>
        <taxon>Gunneridae</taxon>
        <taxon>Pentapetalae</taxon>
        <taxon>rosids</taxon>
        <taxon>Vitales</taxon>
        <taxon>Vitaceae</taxon>
        <taxon>Viteae</taxon>
        <taxon>Vitis</taxon>
    </lineage>
</organism>
<dbReference type="AlphaFoldDB" id="A0A438G4W8"/>